<dbReference type="InterPro" id="IPR013783">
    <property type="entry name" value="Ig-like_fold"/>
</dbReference>
<keyword evidence="3" id="KW-0812">Transmembrane</keyword>
<keyword evidence="3" id="KW-1133">Transmembrane helix</keyword>
<dbReference type="PANTHER" id="PTHR11481:SF68">
    <property type="entry name" value="FC RECEPTOR-LIKE PROTEIN 5"/>
    <property type="match status" value="1"/>
</dbReference>
<dbReference type="STRING" id="127582.A0A2Y9QQ84"/>
<dbReference type="InParanoid" id="A0A2Y9QQ84"/>
<dbReference type="InterPro" id="IPR050488">
    <property type="entry name" value="Ig_Fc_receptor"/>
</dbReference>
<dbReference type="GO" id="GO:0004888">
    <property type="term" value="F:transmembrane signaling receptor activity"/>
    <property type="evidence" value="ECO:0007669"/>
    <property type="project" value="TreeGrafter"/>
</dbReference>
<dbReference type="InterPro" id="IPR003599">
    <property type="entry name" value="Ig_sub"/>
</dbReference>
<evidence type="ECO:0000313" key="6">
    <source>
        <dbReference type="RefSeq" id="XP_023581383.1"/>
    </source>
</evidence>
<reference evidence="6" key="1">
    <citation type="submission" date="2025-08" db="UniProtKB">
        <authorList>
            <consortium name="RefSeq"/>
        </authorList>
    </citation>
    <scope>IDENTIFICATION</scope>
</reference>
<keyword evidence="5" id="KW-1185">Reference proteome</keyword>
<feature type="domain" description="Ig-like" evidence="4">
    <location>
        <begin position="54"/>
        <end position="128"/>
    </location>
</feature>
<dbReference type="SMART" id="SM00408">
    <property type="entry name" value="IGc2"/>
    <property type="match status" value="2"/>
</dbReference>
<keyword evidence="1" id="KW-0732">Signal</keyword>
<evidence type="ECO:0000256" key="2">
    <source>
        <dbReference type="ARBA" id="ARBA00023157"/>
    </source>
</evidence>
<dbReference type="Proteomes" id="UP000248480">
    <property type="component" value="Unplaced"/>
</dbReference>
<dbReference type="GO" id="GO:0006955">
    <property type="term" value="P:immune response"/>
    <property type="evidence" value="ECO:0007669"/>
    <property type="project" value="TreeGrafter"/>
</dbReference>
<keyword evidence="2" id="KW-1015">Disulfide bond</keyword>
<sequence length="310" mass="35215">MEKIDVAIEKSKIPVLCPFLALYFVYLFVYLFIYLSIYIFAALISGKFATTPKPVISLNPPWIPAIEGETVLLTCNGFDLHSPRRITWYHGNTNWTTTENTLKVHTAGEYRCQIQDSASSYPVHLQFSSAPLTLQAPVSVFQDDSVVLKCRAKENVVLNSLKIYKNTKILTVLNNSPEFHIHQASLKDNGEYFCKGDKESNKFVSSNSVKIEVEELFPLPVLTARPSQPTEGTLVTLTCEVQLPPQRLDIQLQFRFFRGRQALGSGWSHSPEFRIFNMRQTGSYSCNAKAVTLNRWKQSHEVQIRVQSEC</sequence>
<dbReference type="GeneID" id="111819248"/>
<organism evidence="5 6">
    <name type="scientific">Trichechus manatus latirostris</name>
    <name type="common">Florida manatee</name>
    <dbReference type="NCBI Taxonomy" id="127582"/>
    <lineage>
        <taxon>Eukaryota</taxon>
        <taxon>Metazoa</taxon>
        <taxon>Chordata</taxon>
        <taxon>Craniata</taxon>
        <taxon>Vertebrata</taxon>
        <taxon>Euteleostomi</taxon>
        <taxon>Mammalia</taxon>
        <taxon>Eutheria</taxon>
        <taxon>Afrotheria</taxon>
        <taxon>Sirenia</taxon>
        <taxon>Trichechidae</taxon>
        <taxon>Trichechus</taxon>
    </lineage>
</organism>
<accession>A0A2Y9QQ84</accession>
<evidence type="ECO:0000259" key="4">
    <source>
        <dbReference type="PROSITE" id="PS50835"/>
    </source>
</evidence>
<evidence type="ECO:0000256" key="1">
    <source>
        <dbReference type="ARBA" id="ARBA00022729"/>
    </source>
</evidence>
<feature type="transmembrane region" description="Helical" evidence="3">
    <location>
        <begin position="20"/>
        <end position="44"/>
    </location>
</feature>
<dbReference type="RefSeq" id="XP_023581383.1">
    <property type="nucleotide sequence ID" value="XM_023725615.1"/>
</dbReference>
<dbReference type="Pfam" id="PF13895">
    <property type="entry name" value="Ig_2"/>
    <property type="match status" value="1"/>
</dbReference>
<dbReference type="PANTHER" id="PTHR11481">
    <property type="entry name" value="IMMUNOGLOBULIN FC RECEPTOR"/>
    <property type="match status" value="1"/>
</dbReference>
<name>A0A2Y9QQ84_TRIMA</name>
<dbReference type="InterPro" id="IPR003598">
    <property type="entry name" value="Ig_sub2"/>
</dbReference>
<dbReference type="Pfam" id="PF13927">
    <property type="entry name" value="Ig_3"/>
    <property type="match status" value="1"/>
</dbReference>
<keyword evidence="3" id="KW-0472">Membrane</keyword>
<dbReference type="AlphaFoldDB" id="A0A2Y9QQ84"/>
<dbReference type="Gene3D" id="2.60.40.10">
    <property type="entry name" value="Immunoglobulins"/>
    <property type="match status" value="3"/>
</dbReference>
<dbReference type="PROSITE" id="PS50835">
    <property type="entry name" value="IG_LIKE"/>
    <property type="match status" value="1"/>
</dbReference>
<proteinExistence type="predicted"/>
<dbReference type="SMART" id="SM00409">
    <property type="entry name" value="IG"/>
    <property type="match status" value="3"/>
</dbReference>
<gene>
    <name evidence="6" type="primary">LOC111819248</name>
</gene>
<dbReference type="InterPro" id="IPR036179">
    <property type="entry name" value="Ig-like_dom_sf"/>
</dbReference>
<dbReference type="SUPFAM" id="SSF48726">
    <property type="entry name" value="Immunoglobulin"/>
    <property type="match status" value="2"/>
</dbReference>
<dbReference type="InterPro" id="IPR007110">
    <property type="entry name" value="Ig-like_dom"/>
</dbReference>
<protein>
    <submittedName>
        <fullName evidence="6">Fc receptor-like protein 5 isoform X1</fullName>
    </submittedName>
</protein>
<evidence type="ECO:0000313" key="5">
    <source>
        <dbReference type="Proteomes" id="UP000248480"/>
    </source>
</evidence>
<dbReference type="KEGG" id="tmu:111819248"/>
<dbReference type="GO" id="GO:0009897">
    <property type="term" value="C:external side of plasma membrane"/>
    <property type="evidence" value="ECO:0007669"/>
    <property type="project" value="TreeGrafter"/>
</dbReference>
<dbReference type="GO" id="GO:0007166">
    <property type="term" value="P:cell surface receptor signaling pathway"/>
    <property type="evidence" value="ECO:0007669"/>
    <property type="project" value="TreeGrafter"/>
</dbReference>
<evidence type="ECO:0000256" key="3">
    <source>
        <dbReference type="SAM" id="Phobius"/>
    </source>
</evidence>